<name>A0A5B9GL14_9PROT</name>
<reference evidence="2 3" key="1">
    <citation type="submission" date="2019-08" db="EMBL/GenBank/DDBJ databases">
        <title>Acetobacter oryzioeni sp. nov., isolated from Korean rice wine vinegar.</title>
        <authorList>
            <person name="Baek J.H."/>
            <person name="Kim K.H."/>
            <person name="Jeon C.O."/>
            <person name="Han D.M."/>
        </authorList>
    </citation>
    <scope>NUCLEOTIDE SEQUENCE [LARGE SCALE GENOMIC DNA]</scope>
    <source>
        <strain evidence="2 3">B6</strain>
    </source>
</reference>
<evidence type="ECO:0000313" key="3">
    <source>
        <dbReference type="Proteomes" id="UP000287027"/>
    </source>
</evidence>
<dbReference type="AlphaFoldDB" id="A0A5B9GL14"/>
<dbReference type="InterPro" id="IPR018306">
    <property type="entry name" value="Phage_T5_Orf172_DNA-bd"/>
</dbReference>
<accession>A0A5B9GL14</accession>
<dbReference type="SMART" id="SM00974">
    <property type="entry name" value="T5orf172"/>
    <property type="match status" value="1"/>
</dbReference>
<keyword evidence="3" id="KW-1185">Reference proteome</keyword>
<sequence length="197" mass="22060">MTVYIVKAEGLGLVKIGYAANLSARLSTLQSASPVPLSLVRSSDGTKGLEAWLHEHFSEYRKQGEWFSYHPDMLIIEFPKNLCVNDKERDFPLERIKPVDLRYAERIQKVLLDCYGREKGGAQRLAHAVGCTVKTARNWITGKSEPQSHHFIGIVSVCRDAAQLMDDMLDEAAAALGKPPHKKRFVDIHDQYPDAAA</sequence>
<dbReference type="RefSeq" id="WP_128105842.1">
    <property type="nucleotide sequence ID" value="NZ_CP042808.1"/>
</dbReference>
<proteinExistence type="predicted"/>
<evidence type="ECO:0000259" key="1">
    <source>
        <dbReference type="SMART" id="SM00974"/>
    </source>
</evidence>
<dbReference type="Pfam" id="PF13455">
    <property type="entry name" value="MUG113"/>
    <property type="match status" value="1"/>
</dbReference>
<feature type="domain" description="Bacteriophage T5 Orf172 DNA-binding" evidence="1">
    <location>
        <begin position="8"/>
        <end position="82"/>
    </location>
</feature>
<protein>
    <submittedName>
        <fullName evidence="2">GIY-YIG nuclease family protein</fullName>
    </submittedName>
</protein>
<evidence type="ECO:0000313" key="2">
    <source>
        <dbReference type="EMBL" id="QEE86004.1"/>
    </source>
</evidence>
<organism evidence="2 3">
    <name type="scientific">Acetobacter oryzoeni</name>
    <dbReference type="NCBI Taxonomy" id="2500548"/>
    <lineage>
        <taxon>Bacteria</taxon>
        <taxon>Pseudomonadati</taxon>
        <taxon>Pseudomonadota</taxon>
        <taxon>Alphaproteobacteria</taxon>
        <taxon>Acetobacterales</taxon>
        <taxon>Acetobacteraceae</taxon>
        <taxon>Acetobacter</taxon>
    </lineage>
</organism>
<dbReference type="EMBL" id="CP042808">
    <property type="protein sequence ID" value="QEE86004.1"/>
    <property type="molecule type" value="Genomic_DNA"/>
</dbReference>
<dbReference type="KEGG" id="aoy:EOV40_009995"/>
<gene>
    <name evidence="2" type="ORF">EOV40_009995</name>
</gene>
<dbReference type="Proteomes" id="UP000287027">
    <property type="component" value="Chromosome"/>
</dbReference>